<keyword evidence="10" id="KW-0862">Zinc</keyword>
<evidence type="ECO:0000259" key="25">
    <source>
        <dbReference type="PROSITE" id="PS50188"/>
    </source>
</evidence>
<dbReference type="PROSITE" id="PS00518">
    <property type="entry name" value="ZF_RING_1"/>
    <property type="match status" value="1"/>
</dbReference>
<dbReference type="Gene3D" id="2.60.120.920">
    <property type="match status" value="1"/>
</dbReference>
<dbReference type="PANTHER" id="PTHR10489">
    <property type="entry name" value="CELL ADHESION MOLECULE"/>
    <property type="match status" value="1"/>
</dbReference>
<dbReference type="PROSITE" id="PS50119">
    <property type="entry name" value="ZF_BBOX"/>
    <property type="match status" value="1"/>
</dbReference>
<dbReference type="PROSITE" id="PS00237">
    <property type="entry name" value="G_PROTEIN_RECEP_F1_1"/>
    <property type="match status" value="1"/>
</dbReference>
<keyword evidence="9 19" id="KW-0863">Zinc-finger</keyword>
<dbReference type="Pfam" id="PF00622">
    <property type="entry name" value="SPRY"/>
    <property type="match status" value="1"/>
</dbReference>
<dbReference type="FunFam" id="1.20.1070.10:FF:000159">
    <property type="entry name" value="C-X-C chemokine receptor type 3"/>
    <property type="match status" value="1"/>
</dbReference>
<dbReference type="GeneTree" id="ENSGT00970000193390"/>
<keyword evidence="6" id="KW-0037">Angiogenesis</keyword>
<dbReference type="SUPFAM" id="SSF57845">
    <property type="entry name" value="B-box zinc-binding domain"/>
    <property type="match status" value="1"/>
</dbReference>
<keyword evidence="28" id="KW-1185">Reference proteome</keyword>
<dbReference type="InterPro" id="IPR004070">
    <property type="entry name" value="Chemokine_CXCR3"/>
</dbReference>
<keyword evidence="15 20" id="KW-0675">Receptor</keyword>
<reference evidence="27" key="3">
    <citation type="submission" date="2025-09" db="UniProtKB">
        <authorList>
            <consortium name="Ensembl"/>
        </authorList>
    </citation>
    <scope>IDENTIFICATION</scope>
</reference>
<keyword evidence="12 20" id="KW-0297">G-protein coupled receptor</keyword>
<feature type="domain" description="RING-type" evidence="23">
    <location>
        <begin position="19"/>
        <end position="59"/>
    </location>
</feature>
<dbReference type="PRINTS" id="PR00237">
    <property type="entry name" value="GPCRRHODOPSN"/>
</dbReference>
<name>A0A8C9SEW7_SCLFO</name>
<evidence type="ECO:0000256" key="20">
    <source>
        <dbReference type="RuleBase" id="RU000688"/>
    </source>
</evidence>
<evidence type="ECO:0000256" key="5">
    <source>
        <dbReference type="ARBA" id="ARBA00022641"/>
    </source>
</evidence>
<feature type="domain" description="G-protein coupled receptors family 1 profile" evidence="26">
    <location>
        <begin position="557"/>
        <end position="812"/>
    </location>
</feature>
<keyword evidence="3" id="KW-1003">Cell membrane</keyword>
<proteinExistence type="inferred from homology"/>
<dbReference type="Pfam" id="PF13445">
    <property type="entry name" value="zf-RING_UBOX"/>
    <property type="match status" value="1"/>
</dbReference>
<dbReference type="GO" id="GO:0001525">
    <property type="term" value="P:angiogenesis"/>
    <property type="evidence" value="ECO:0007669"/>
    <property type="project" value="UniProtKB-KW"/>
</dbReference>
<dbReference type="InterPro" id="IPR003877">
    <property type="entry name" value="SPRY_dom"/>
</dbReference>
<keyword evidence="13 22" id="KW-0472">Membrane</keyword>
<dbReference type="InterPro" id="IPR013083">
    <property type="entry name" value="Znf_RING/FYVE/PHD"/>
</dbReference>
<dbReference type="InterPro" id="IPR027370">
    <property type="entry name" value="Znf-RING_euk"/>
</dbReference>
<comment type="subcellular location">
    <subcellularLocation>
        <location evidence="1">Cell membrane</location>
        <topology evidence="1">Multi-pass membrane protein</topology>
    </subcellularLocation>
</comment>
<reference evidence="27" key="2">
    <citation type="submission" date="2025-08" db="UniProtKB">
        <authorList>
            <consortium name="Ensembl"/>
        </authorList>
    </citation>
    <scope>IDENTIFICATION</scope>
</reference>
<dbReference type="PROSITE" id="PS50262">
    <property type="entry name" value="G_PROTEIN_RECEP_F1_2"/>
    <property type="match status" value="1"/>
</dbReference>
<feature type="transmembrane region" description="Helical" evidence="22">
    <location>
        <begin position="710"/>
        <end position="735"/>
    </location>
</feature>
<evidence type="ECO:0000256" key="8">
    <source>
        <dbReference type="ARBA" id="ARBA00022723"/>
    </source>
</evidence>
<dbReference type="SMART" id="SM00449">
    <property type="entry name" value="SPRY"/>
    <property type="match status" value="1"/>
</dbReference>
<evidence type="ECO:0000256" key="19">
    <source>
        <dbReference type="PROSITE-ProRule" id="PRU00024"/>
    </source>
</evidence>
<dbReference type="GO" id="GO:0060326">
    <property type="term" value="P:cell chemotaxis"/>
    <property type="evidence" value="ECO:0007669"/>
    <property type="project" value="TreeGrafter"/>
</dbReference>
<keyword evidence="17 20" id="KW-0807">Transducer</keyword>
<dbReference type="Pfam" id="PF00001">
    <property type="entry name" value="7tm_1"/>
    <property type="match status" value="1"/>
</dbReference>
<dbReference type="InterPro" id="IPR000315">
    <property type="entry name" value="Znf_B-box"/>
</dbReference>
<evidence type="ECO:0000256" key="22">
    <source>
        <dbReference type="SAM" id="Phobius"/>
    </source>
</evidence>
<dbReference type="InterPro" id="IPR017907">
    <property type="entry name" value="Znf_RING_CS"/>
</dbReference>
<dbReference type="PROSITE" id="PS50188">
    <property type="entry name" value="B302_SPRY"/>
    <property type="match status" value="1"/>
</dbReference>
<dbReference type="AlphaFoldDB" id="A0A8C9SEW7"/>
<dbReference type="GO" id="GO:0008270">
    <property type="term" value="F:zinc ion binding"/>
    <property type="evidence" value="ECO:0007669"/>
    <property type="project" value="UniProtKB-KW"/>
</dbReference>
<dbReference type="GO" id="GO:0016493">
    <property type="term" value="F:C-C chemokine receptor activity"/>
    <property type="evidence" value="ECO:0007669"/>
    <property type="project" value="TreeGrafter"/>
</dbReference>
<evidence type="ECO:0000256" key="7">
    <source>
        <dbReference type="ARBA" id="ARBA00022692"/>
    </source>
</evidence>
<keyword evidence="16" id="KW-0325">Glycoprotein</keyword>
<feature type="transmembrane region" description="Helical" evidence="22">
    <location>
        <begin position="578"/>
        <end position="596"/>
    </location>
</feature>
<keyword evidence="4" id="KW-0145">Chemotaxis</keyword>
<dbReference type="InterPro" id="IPR058030">
    <property type="entry name" value="TRIM8/14/16/25/29/45/65_CC"/>
</dbReference>
<dbReference type="GO" id="GO:0004842">
    <property type="term" value="F:ubiquitin-protein transferase activity"/>
    <property type="evidence" value="ECO:0007669"/>
    <property type="project" value="InterPro"/>
</dbReference>
<dbReference type="PANTHER" id="PTHR10489:SF671">
    <property type="entry name" value="C-X-C CHEMOKINE RECEPTOR TYPE 3"/>
    <property type="match status" value="1"/>
</dbReference>
<dbReference type="SUPFAM" id="SSF81321">
    <property type="entry name" value="Family A G protein-coupled receptor-like"/>
    <property type="match status" value="1"/>
</dbReference>
<evidence type="ECO:0000256" key="11">
    <source>
        <dbReference type="ARBA" id="ARBA00022989"/>
    </source>
</evidence>
<dbReference type="Pfam" id="PF13765">
    <property type="entry name" value="PRY"/>
    <property type="match status" value="1"/>
</dbReference>
<evidence type="ECO:0000313" key="27">
    <source>
        <dbReference type="Ensembl" id="ENSSFOP00015034485.2"/>
    </source>
</evidence>
<evidence type="ECO:0000256" key="6">
    <source>
        <dbReference type="ARBA" id="ARBA00022657"/>
    </source>
</evidence>
<dbReference type="InterPro" id="IPR013320">
    <property type="entry name" value="ConA-like_dom_sf"/>
</dbReference>
<dbReference type="GO" id="GO:0019957">
    <property type="term" value="F:C-C chemokine binding"/>
    <property type="evidence" value="ECO:0007669"/>
    <property type="project" value="TreeGrafter"/>
</dbReference>
<evidence type="ECO:0000256" key="10">
    <source>
        <dbReference type="ARBA" id="ARBA00022833"/>
    </source>
</evidence>
<dbReference type="SMART" id="SM00589">
    <property type="entry name" value="PRY"/>
    <property type="match status" value="1"/>
</dbReference>
<dbReference type="InterPro" id="IPR050119">
    <property type="entry name" value="CCR1-9-like"/>
</dbReference>
<evidence type="ECO:0000256" key="13">
    <source>
        <dbReference type="ARBA" id="ARBA00023136"/>
    </source>
</evidence>
<dbReference type="GO" id="GO:0002685">
    <property type="term" value="P:regulation of leukocyte migration"/>
    <property type="evidence" value="ECO:0007669"/>
    <property type="project" value="InterPro"/>
</dbReference>
<dbReference type="InterPro" id="IPR003613">
    <property type="entry name" value="Ubox_domain"/>
</dbReference>
<feature type="transmembrane region" description="Helical" evidence="22">
    <location>
        <begin position="616"/>
        <end position="634"/>
    </location>
</feature>
<dbReference type="CDD" id="cd15180">
    <property type="entry name" value="7tmA_CXCR3"/>
    <property type="match status" value="1"/>
</dbReference>
<evidence type="ECO:0000259" key="23">
    <source>
        <dbReference type="PROSITE" id="PS50089"/>
    </source>
</evidence>
<evidence type="ECO:0000256" key="14">
    <source>
        <dbReference type="ARBA" id="ARBA00023157"/>
    </source>
</evidence>
<sequence length="860" mass="97588">MADYEMAERPSLLEEDLSCPVCRDIYKEPVLLSCTHSFCQACLERSWEQKGVRECPVCRKRCDAEQPIPNRALRNTCESFQKEKGNWAPSGFEVLCGLHRRELQLYCIKDEEPVCIECVTLHCGHELSPLDRGVPGCKDELNIKIKILEDKLELYKRIKRKYNDTSEHIKVQAQQTEAQIKEEFAKLHQFLDEEQEGRIADLKSEEEKKKQIMKDRIANVTRDIATLSELIQSVKREMGADDLTFLQKFQSLKRRAQWLADDPQNVPGMLINVAGHLGSLRYKIWEKMESCVSYFPVIMDPNTASPWVSLSPDLNSVKDNGGRQSLPDNIERFDPCVFVLGSQGFTTGRVRWDVYVGDNPKWILGVCKESIVRKRRFTVTTTAGVWTIGLSKGIYSALSTPRTPLTLQKKPEKIRVKLNMDKGEVSFFDSSDGSHICTFTEKFSERVFPLFGPGLHSTPMSIDPAKVIIRAVSSRRLRTSQTYPSFPPATMAMSTYTSDDLQEFFGNYSDYGYGDENLSLSDTCCTGRVCMTETAAGFEAVFIPVLYSLALIVGLLGNGLVLAVLCQLRRSWSVTDTFILHLLVADTLLLLTLPFWAAEAAQGWTFGTPLCKLMGAIFKVNFYCGIFLLVCISLDRYLSIVYAVQMYSRRKSWQVHASCMGVWLLGILLSIPDWIFLEELKDERSKTVKCTHNYLAYKTSVKDWRDASRWLYHIVGFIIPSFIMVFCYSSILLQLFHGSQGFQKQRAMRVIVVLVLAFFICWTPYNITLIIDTLHANKTLNETCEATIALEVSLTATSTLGYMHCCLNPILYGFVGVKFRRQLLQVLKALGCMLKGQVRTSTRKSSMWSVSADTSYTSGF</sequence>
<dbReference type="GO" id="GO:0006954">
    <property type="term" value="P:inflammatory response"/>
    <property type="evidence" value="ECO:0007669"/>
    <property type="project" value="InterPro"/>
</dbReference>
<keyword evidence="7 20" id="KW-0812">Transmembrane</keyword>
<organism evidence="27 28">
    <name type="scientific">Scleropages formosus</name>
    <name type="common">Asian bonytongue</name>
    <name type="synonym">Osteoglossum formosum</name>
    <dbReference type="NCBI Taxonomy" id="113540"/>
    <lineage>
        <taxon>Eukaryota</taxon>
        <taxon>Metazoa</taxon>
        <taxon>Chordata</taxon>
        <taxon>Craniata</taxon>
        <taxon>Vertebrata</taxon>
        <taxon>Euteleostomi</taxon>
        <taxon>Actinopterygii</taxon>
        <taxon>Neopterygii</taxon>
        <taxon>Teleostei</taxon>
        <taxon>Osteoglossocephala</taxon>
        <taxon>Osteoglossomorpha</taxon>
        <taxon>Osteoglossiformes</taxon>
        <taxon>Osteoglossidae</taxon>
        <taxon>Scleropages</taxon>
    </lineage>
</organism>
<dbReference type="Gene3D" id="1.20.1070.10">
    <property type="entry name" value="Rhodopsin 7-helix transmembrane proteins"/>
    <property type="match status" value="1"/>
</dbReference>
<dbReference type="Proteomes" id="UP000694397">
    <property type="component" value="Chromosome 18"/>
</dbReference>
<reference evidence="27 28" key="1">
    <citation type="submission" date="2019-04" db="EMBL/GenBank/DDBJ databases">
        <authorList>
            <consortium name="Wellcome Sanger Institute Data Sharing"/>
        </authorList>
    </citation>
    <scope>NUCLEOTIDE SEQUENCE [LARGE SCALE GENOMIC DNA]</scope>
</reference>
<keyword evidence="21" id="KW-0175">Coiled coil</keyword>
<dbReference type="Gene3D" id="3.30.40.10">
    <property type="entry name" value="Zinc/RING finger domain, C3HC4 (zinc finger)"/>
    <property type="match status" value="1"/>
</dbReference>
<feature type="coiled-coil region" evidence="21">
    <location>
        <begin position="203"/>
        <end position="237"/>
    </location>
</feature>
<evidence type="ECO:0000256" key="15">
    <source>
        <dbReference type="ARBA" id="ARBA00023170"/>
    </source>
</evidence>
<dbReference type="GO" id="GO:0006955">
    <property type="term" value="P:immune response"/>
    <property type="evidence" value="ECO:0007669"/>
    <property type="project" value="TreeGrafter"/>
</dbReference>
<dbReference type="InterPro" id="IPR006574">
    <property type="entry name" value="PRY"/>
</dbReference>
<dbReference type="Ensembl" id="ENSSFOT00015034863.2">
    <property type="protein sequence ID" value="ENSSFOP00015034485.2"/>
    <property type="gene ID" value="ENSSFOG00015021974.2"/>
</dbReference>
<dbReference type="Pfam" id="PF00643">
    <property type="entry name" value="zf-B_box"/>
    <property type="match status" value="1"/>
</dbReference>
<evidence type="ECO:0000256" key="2">
    <source>
        <dbReference type="ARBA" id="ARBA00020038"/>
    </source>
</evidence>
<keyword evidence="11 22" id="KW-1133">Transmembrane helix</keyword>
<dbReference type="SUPFAM" id="SSF49899">
    <property type="entry name" value="Concanavalin A-like lectins/glucanases"/>
    <property type="match status" value="1"/>
</dbReference>
<evidence type="ECO:0000256" key="12">
    <source>
        <dbReference type="ARBA" id="ARBA00023040"/>
    </source>
</evidence>
<dbReference type="InterPro" id="IPR001870">
    <property type="entry name" value="B30.2/SPRY"/>
</dbReference>
<dbReference type="Pfam" id="PF25600">
    <property type="entry name" value="TRIM_CC"/>
    <property type="match status" value="1"/>
</dbReference>
<dbReference type="OrthoDB" id="6105938at2759"/>
<protein>
    <recommendedName>
        <fullName evidence="2">C-X-C chemokine receptor type 3</fullName>
    </recommendedName>
    <alternativeName>
        <fullName evidence="18">Interferon-inducible protein 10 receptor</fullName>
    </alternativeName>
</protein>
<accession>A0A8C9SEW7</accession>
<dbReference type="InterPro" id="IPR000355">
    <property type="entry name" value="Chemokine_rcpt"/>
</dbReference>
<keyword evidence="14" id="KW-1015">Disulfide bond</keyword>
<evidence type="ECO:0000256" key="21">
    <source>
        <dbReference type="SAM" id="Coils"/>
    </source>
</evidence>
<dbReference type="GO" id="GO:0016494">
    <property type="term" value="F:C-X-C chemokine receptor activity"/>
    <property type="evidence" value="ECO:0007669"/>
    <property type="project" value="InterPro"/>
</dbReference>
<dbReference type="PRINTS" id="PR01532">
    <property type="entry name" value="CXCCHMKINER3"/>
</dbReference>
<dbReference type="PRINTS" id="PR00657">
    <property type="entry name" value="CCCHEMOKINER"/>
</dbReference>
<dbReference type="CDD" id="cd12893">
    <property type="entry name" value="SPRY_PRY_TRIM35"/>
    <property type="match status" value="1"/>
</dbReference>
<dbReference type="InterPro" id="IPR017452">
    <property type="entry name" value="GPCR_Rhodpsn_7TM"/>
</dbReference>
<dbReference type="SMART" id="SM00504">
    <property type="entry name" value="Ubox"/>
    <property type="match status" value="1"/>
</dbReference>
<dbReference type="InterPro" id="IPR001841">
    <property type="entry name" value="Znf_RING"/>
</dbReference>
<dbReference type="SUPFAM" id="SSF57850">
    <property type="entry name" value="RING/U-box"/>
    <property type="match status" value="1"/>
</dbReference>
<dbReference type="Gene3D" id="3.30.160.60">
    <property type="entry name" value="Classic Zinc Finger"/>
    <property type="match status" value="1"/>
</dbReference>
<feature type="domain" description="B30.2/SPRY" evidence="25">
    <location>
        <begin position="277"/>
        <end position="469"/>
    </location>
</feature>
<dbReference type="FunFam" id="2.60.120.920:FF:000004">
    <property type="entry name" value="Butyrophilin subfamily 1 member A1"/>
    <property type="match status" value="1"/>
</dbReference>
<dbReference type="GO" id="GO:0007204">
    <property type="term" value="P:positive regulation of cytosolic calcium ion concentration"/>
    <property type="evidence" value="ECO:0007669"/>
    <property type="project" value="TreeGrafter"/>
</dbReference>
<evidence type="ECO:0000256" key="1">
    <source>
        <dbReference type="ARBA" id="ARBA00004651"/>
    </source>
</evidence>
<evidence type="ECO:0000259" key="24">
    <source>
        <dbReference type="PROSITE" id="PS50119"/>
    </source>
</evidence>
<dbReference type="InterPro" id="IPR003879">
    <property type="entry name" value="Butyrophylin_SPRY"/>
</dbReference>
<evidence type="ECO:0000256" key="4">
    <source>
        <dbReference type="ARBA" id="ARBA00022500"/>
    </source>
</evidence>
<evidence type="ECO:0000256" key="3">
    <source>
        <dbReference type="ARBA" id="ARBA00022475"/>
    </source>
</evidence>
<feature type="domain" description="B box-type" evidence="24">
    <location>
        <begin position="91"/>
        <end position="130"/>
    </location>
</feature>
<dbReference type="PROSITE" id="PS50089">
    <property type="entry name" value="ZF_RING_2"/>
    <property type="match status" value="1"/>
</dbReference>
<dbReference type="InterPro" id="IPR000276">
    <property type="entry name" value="GPCR_Rhodpsn"/>
</dbReference>
<keyword evidence="8" id="KW-0479">Metal-binding</keyword>
<evidence type="ECO:0000313" key="28">
    <source>
        <dbReference type="Proteomes" id="UP000694397"/>
    </source>
</evidence>
<evidence type="ECO:0000256" key="17">
    <source>
        <dbReference type="ARBA" id="ARBA00023224"/>
    </source>
</evidence>
<dbReference type="GO" id="GO:0019722">
    <property type="term" value="P:calcium-mediated signaling"/>
    <property type="evidence" value="ECO:0007669"/>
    <property type="project" value="TreeGrafter"/>
</dbReference>
<comment type="similarity">
    <text evidence="20">Belongs to the G-protein coupled receptor 1 family.</text>
</comment>
<gene>
    <name evidence="27" type="primary">trim35-28</name>
</gene>
<feature type="coiled-coil region" evidence="21">
    <location>
        <begin position="138"/>
        <end position="165"/>
    </location>
</feature>
<evidence type="ECO:0000256" key="18">
    <source>
        <dbReference type="ARBA" id="ARBA00030908"/>
    </source>
</evidence>
<dbReference type="GO" id="GO:0016567">
    <property type="term" value="P:protein ubiquitination"/>
    <property type="evidence" value="ECO:0007669"/>
    <property type="project" value="InterPro"/>
</dbReference>
<feature type="transmembrane region" description="Helical" evidence="22">
    <location>
        <begin position="747"/>
        <end position="765"/>
    </location>
</feature>
<feature type="transmembrane region" description="Helical" evidence="22">
    <location>
        <begin position="541"/>
        <end position="566"/>
    </location>
</feature>
<dbReference type="PRINTS" id="PR01407">
    <property type="entry name" value="BUTYPHLNCDUF"/>
</dbReference>
<evidence type="ECO:0000256" key="9">
    <source>
        <dbReference type="ARBA" id="ARBA00022771"/>
    </source>
</evidence>
<keyword evidence="5" id="KW-0765">Sulfation</keyword>
<evidence type="ECO:0000259" key="26">
    <source>
        <dbReference type="PROSITE" id="PS50262"/>
    </source>
</evidence>
<dbReference type="SMART" id="SM00184">
    <property type="entry name" value="RING"/>
    <property type="match status" value="1"/>
</dbReference>
<dbReference type="GO" id="GO:0009897">
    <property type="term" value="C:external side of plasma membrane"/>
    <property type="evidence" value="ECO:0007669"/>
    <property type="project" value="TreeGrafter"/>
</dbReference>
<feature type="transmembrane region" description="Helical" evidence="22">
    <location>
        <begin position="655"/>
        <end position="677"/>
    </location>
</feature>
<dbReference type="InterPro" id="IPR043136">
    <property type="entry name" value="B30.2/SPRY_sf"/>
</dbReference>
<evidence type="ECO:0000256" key="16">
    <source>
        <dbReference type="ARBA" id="ARBA00023180"/>
    </source>
</evidence>